<dbReference type="Pfam" id="PF03781">
    <property type="entry name" value="FGE-sulfatase"/>
    <property type="match status" value="2"/>
</dbReference>
<dbReference type="SUPFAM" id="SSF109854">
    <property type="entry name" value="DinB/YfiT-like putative metalloenzymes"/>
    <property type="match status" value="1"/>
</dbReference>
<evidence type="ECO:0000256" key="2">
    <source>
        <dbReference type="ARBA" id="ARBA00022679"/>
    </source>
</evidence>
<dbReference type="Gene3D" id="3.40.50.150">
    <property type="entry name" value="Vaccinia Virus protein VP39"/>
    <property type="match status" value="1"/>
</dbReference>
<keyword evidence="11" id="KW-1185">Reference proteome</keyword>
<gene>
    <name evidence="10" type="ORF">JMJ35_005262</name>
</gene>
<evidence type="ECO:0000313" key="10">
    <source>
        <dbReference type="EMBL" id="KAK0512134.1"/>
    </source>
</evidence>
<evidence type="ECO:0000259" key="8">
    <source>
        <dbReference type="Pfam" id="PF10017"/>
    </source>
</evidence>
<reference evidence="10" key="1">
    <citation type="submission" date="2023-03" db="EMBL/GenBank/DDBJ databases">
        <title>Complete genome of Cladonia borealis.</title>
        <authorList>
            <person name="Park H."/>
        </authorList>
    </citation>
    <scope>NUCLEOTIDE SEQUENCE</scope>
    <source>
        <strain evidence="10">ANT050790</strain>
    </source>
</reference>
<keyword evidence="4" id="KW-0408">Iron</keyword>
<dbReference type="InterPro" id="IPR051128">
    <property type="entry name" value="EgtD_Methyltrsf_superfamily"/>
</dbReference>
<dbReference type="Gene3D" id="3.90.1580.10">
    <property type="entry name" value="paralog of FGE (formylglycine-generating enzyme)"/>
    <property type="match status" value="1"/>
</dbReference>
<dbReference type="InterPro" id="IPR024775">
    <property type="entry name" value="DinB-like"/>
</dbReference>
<evidence type="ECO:0000313" key="11">
    <source>
        <dbReference type="Proteomes" id="UP001166286"/>
    </source>
</evidence>
<dbReference type="Pfam" id="PF12867">
    <property type="entry name" value="DinB_2"/>
    <property type="match status" value="1"/>
</dbReference>
<feature type="domain" description="Sulfatase-modifying factor enzyme-like" evidence="7">
    <location>
        <begin position="747"/>
        <end position="845"/>
    </location>
</feature>
<name>A0AA39R1Y5_9LECA</name>
<comment type="pathway">
    <text evidence="5">Amino-acid biosynthesis; ergothioneine biosynthesis.</text>
</comment>
<evidence type="ECO:0000259" key="9">
    <source>
        <dbReference type="Pfam" id="PF12867"/>
    </source>
</evidence>
<dbReference type="Proteomes" id="UP001166286">
    <property type="component" value="Unassembled WGS sequence"/>
</dbReference>
<evidence type="ECO:0000256" key="4">
    <source>
        <dbReference type="ARBA" id="ARBA00023004"/>
    </source>
</evidence>
<dbReference type="InterPro" id="IPR019257">
    <property type="entry name" value="MeTrfase_dom"/>
</dbReference>
<keyword evidence="3" id="KW-0560">Oxidoreductase</keyword>
<dbReference type="InterPro" id="IPR034660">
    <property type="entry name" value="DinB/YfiT-like"/>
</dbReference>
<dbReference type="PANTHER" id="PTHR43397">
    <property type="entry name" value="ERGOTHIONEINE BIOSYNTHESIS PROTEIN 1"/>
    <property type="match status" value="1"/>
</dbReference>
<dbReference type="EMBL" id="JAFEKC020000011">
    <property type="protein sequence ID" value="KAK0512134.1"/>
    <property type="molecule type" value="Genomic_DNA"/>
</dbReference>
<organism evidence="10 11">
    <name type="scientific">Cladonia borealis</name>
    <dbReference type="NCBI Taxonomy" id="184061"/>
    <lineage>
        <taxon>Eukaryota</taxon>
        <taxon>Fungi</taxon>
        <taxon>Dikarya</taxon>
        <taxon>Ascomycota</taxon>
        <taxon>Pezizomycotina</taxon>
        <taxon>Lecanoromycetes</taxon>
        <taxon>OSLEUM clade</taxon>
        <taxon>Lecanoromycetidae</taxon>
        <taxon>Lecanorales</taxon>
        <taxon>Lecanorineae</taxon>
        <taxon>Cladoniaceae</taxon>
        <taxon>Cladonia</taxon>
    </lineage>
</organism>
<dbReference type="InterPro" id="IPR042095">
    <property type="entry name" value="SUMF_sf"/>
</dbReference>
<dbReference type="GO" id="GO:0032259">
    <property type="term" value="P:methylation"/>
    <property type="evidence" value="ECO:0007669"/>
    <property type="project" value="UniProtKB-KW"/>
</dbReference>
<feature type="domain" description="DinB-like" evidence="9">
    <location>
        <begin position="361"/>
        <end position="491"/>
    </location>
</feature>
<keyword evidence="2" id="KW-0808">Transferase</keyword>
<comment type="caution">
    <text evidence="10">The sequence shown here is derived from an EMBL/GenBank/DDBJ whole genome shotgun (WGS) entry which is preliminary data.</text>
</comment>
<dbReference type="Pfam" id="PF10017">
    <property type="entry name" value="Methyltransf_33"/>
    <property type="match status" value="1"/>
</dbReference>
<dbReference type="InterPro" id="IPR029063">
    <property type="entry name" value="SAM-dependent_MTases_sf"/>
</dbReference>
<dbReference type="SUPFAM" id="SSF56436">
    <property type="entry name" value="C-type lectin-like"/>
    <property type="match status" value="1"/>
</dbReference>
<evidence type="ECO:0000259" key="7">
    <source>
        <dbReference type="Pfam" id="PF03781"/>
    </source>
</evidence>
<feature type="domain" description="Histidine-specific methyltransferase SAM-dependent" evidence="8">
    <location>
        <begin position="26"/>
        <end position="328"/>
    </location>
</feature>
<dbReference type="InterPro" id="IPR017805">
    <property type="entry name" value="SAM_MeTrfase_EasF-type_put"/>
</dbReference>
<evidence type="ECO:0000256" key="3">
    <source>
        <dbReference type="ARBA" id="ARBA00023002"/>
    </source>
</evidence>
<feature type="region of interest" description="Disordered" evidence="6">
    <location>
        <begin position="709"/>
        <end position="732"/>
    </location>
</feature>
<accession>A0AA39R1Y5</accession>
<evidence type="ECO:0000256" key="6">
    <source>
        <dbReference type="SAM" id="MobiDB-lite"/>
    </source>
</evidence>
<dbReference type="InterPro" id="IPR016187">
    <property type="entry name" value="CTDL_fold"/>
</dbReference>
<proteinExistence type="predicted"/>
<dbReference type="InterPro" id="IPR005532">
    <property type="entry name" value="SUMF_dom"/>
</dbReference>
<evidence type="ECO:0000256" key="5">
    <source>
        <dbReference type="ARBA" id="ARBA00037882"/>
    </source>
</evidence>
<dbReference type="GO" id="GO:0008168">
    <property type="term" value="F:methyltransferase activity"/>
    <property type="evidence" value="ECO:0007669"/>
    <property type="project" value="UniProtKB-KW"/>
</dbReference>
<dbReference type="NCBIfam" id="TIGR03439">
    <property type="entry name" value="methyl_EasF"/>
    <property type="match status" value="1"/>
</dbReference>
<dbReference type="PANTHER" id="PTHR43397:SF1">
    <property type="entry name" value="ERGOTHIONEINE BIOSYNTHESIS PROTEIN 1"/>
    <property type="match status" value="1"/>
</dbReference>
<keyword evidence="1" id="KW-0489">Methyltransferase</keyword>
<evidence type="ECO:0000256" key="1">
    <source>
        <dbReference type="ARBA" id="ARBA00022603"/>
    </source>
</evidence>
<sequence length="856" mass="96751">MSMQNGHNDVSIVDIRQGELDFSLVDDIHKQLDAGAGQGKRLPTLLLYDEQGLRLFEDITYLEEYYLTNAEIEVLTNHADEIAQHIRAGSLVVELGSGNLRKVNLLLQAFERARKDIDYYALDLSRPELERTLAEVEGQYKHVRCHGLLGTYENGLAWLKRPENLQKPKCILWMGSSIGNLDPTEAADFLKGFSGILGDEDSMLIGIDACQDKDKVYHAYNDKEGTTLEFYYNGLINANKHLGKEIFSRDDWTVIGEYDEDVGRHQAFYSPVRDVVVEGISIKAGERVKFEESYKYSLQQSSELLQHAGLMPQAVFGNRLDNYHLHFISKATMKFPSKSSEYAAQPVPTCEEFEQIWTAWDIVTRHMIPDQELLSKPIKLRNCCLFYLGHIPTFLDIYLTRATGEAPTHPGYYHQIFERGIDPDVDNPENCHAHSEIPDEWPPTEDILAYQARVRARVRSLYQNKGVEANRRIGRALWVGFEHEIMHLETLLYMLLQSDKTRPPPGMAPDFENMAKQARKAAVPNEWIKVPASTITVGLNDPETDDGPDRYFGWDNEKPQRSVRVPAFEAQARPLTNEDYARFLDQTSRDALPASWTTEGRLRSSSRTNDVPHVNGNGVYLNGSSPQLTDAYLNGIYVRTVYGPVPLKYALDWPVFASYDDLSRCAAWMNGRIPTADEARSIYSYVDVNKNKYVDSILTKKVSAVNGHLSNDGVEISPPPHPSHKGGSGAKQSLDPHQLFADLEGCNIGFKHFHPMPVTHNGGRLSGRGDMGGVWEWTSSVLERHEGFEPMKIYPAYTDDFFDGKHNIVLGGSWATHPRIAGRKTFVNWYQRNYPYAWCGARLVRDMAQPRGGAGA</sequence>
<dbReference type="AlphaFoldDB" id="A0AA39R1Y5"/>
<protein>
    <submittedName>
        <fullName evidence="10">Uncharacterized protein</fullName>
    </submittedName>
</protein>
<feature type="domain" description="Sulfatase-modifying factor enzyme-like" evidence="7">
    <location>
        <begin position="526"/>
        <end position="678"/>
    </location>
</feature>